<sequence>MNGSVPNTTVASRPYAGEDDLIRMLDFLSSSASAGPPGAYWYPGDAVWGMYQNTVFDPVREVRLWEGEGTLLGFAWLEEPDGVVMQVHPRLRGSGLLEDEMIDWAAGQTRAVYGERAGDELWTRIPEDDVRLAFLLTGHGFERDPDHALKMIRDLQNGPPPILNPPAGWTVREVGDKAEWDERVETHREVWHPSRVNLEAYRRLRQAPGYHPLLDLVAVAPDGAFGSYCLCWFDPASRTGLFEPVGTRPAHRKKGLGRAVMLEGLRRLHHLGAQHAAVTALHHNRPAAELYESLGFRTANSERLYGKKLRAEHSSS</sequence>
<dbReference type="InterPro" id="IPR016181">
    <property type="entry name" value="Acyl_CoA_acyltransferase"/>
</dbReference>
<feature type="domain" description="N-acetyltransferase" evidence="1">
    <location>
        <begin position="169"/>
        <end position="316"/>
    </location>
</feature>
<dbReference type="GO" id="GO:0016747">
    <property type="term" value="F:acyltransferase activity, transferring groups other than amino-acyl groups"/>
    <property type="evidence" value="ECO:0007669"/>
    <property type="project" value="InterPro"/>
</dbReference>
<dbReference type="PROSITE" id="PS51186">
    <property type="entry name" value="GNAT"/>
    <property type="match status" value="1"/>
</dbReference>
<dbReference type="Gene3D" id="3.40.630.30">
    <property type="match status" value="1"/>
</dbReference>
<dbReference type="Pfam" id="PF00583">
    <property type="entry name" value="Acetyltransf_1"/>
    <property type="match status" value="1"/>
</dbReference>
<accession>A0A6J4PL06</accession>
<dbReference type="InterPro" id="IPR000182">
    <property type="entry name" value="GNAT_dom"/>
</dbReference>
<gene>
    <name evidence="2" type="ORF">AVDCRST_MAG82-1249</name>
</gene>
<dbReference type="CDD" id="cd04301">
    <property type="entry name" value="NAT_SF"/>
    <property type="match status" value="1"/>
</dbReference>
<dbReference type="SUPFAM" id="SSF55729">
    <property type="entry name" value="Acyl-CoA N-acyltransferases (Nat)"/>
    <property type="match status" value="1"/>
</dbReference>
<evidence type="ECO:0000259" key="1">
    <source>
        <dbReference type="PROSITE" id="PS51186"/>
    </source>
</evidence>
<dbReference type="AlphaFoldDB" id="A0A6J4PL06"/>
<organism evidence="2">
    <name type="scientific">uncultured Rubrobacteraceae bacterium</name>
    <dbReference type="NCBI Taxonomy" id="349277"/>
    <lineage>
        <taxon>Bacteria</taxon>
        <taxon>Bacillati</taxon>
        <taxon>Actinomycetota</taxon>
        <taxon>Rubrobacteria</taxon>
        <taxon>Rubrobacterales</taxon>
        <taxon>Rubrobacteraceae</taxon>
        <taxon>environmental samples</taxon>
    </lineage>
</organism>
<name>A0A6J4PL06_9ACTN</name>
<reference evidence="2" key="1">
    <citation type="submission" date="2020-02" db="EMBL/GenBank/DDBJ databases">
        <authorList>
            <person name="Meier V. D."/>
        </authorList>
    </citation>
    <scope>NUCLEOTIDE SEQUENCE</scope>
    <source>
        <strain evidence="2">AVDCRST_MAG82</strain>
    </source>
</reference>
<proteinExistence type="predicted"/>
<protein>
    <recommendedName>
        <fullName evidence="1">N-acetyltransferase domain-containing protein</fullName>
    </recommendedName>
</protein>
<evidence type="ECO:0000313" key="2">
    <source>
        <dbReference type="EMBL" id="CAA9418363.1"/>
    </source>
</evidence>
<dbReference type="EMBL" id="CADCVA010000174">
    <property type="protein sequence ID" value="CAA9418363.1"/>
    <property type="molecule type" value="Genomic_DNA"/>
</dbReference>